<organism evidence="1 2">
    <name type="scientific">Porites evermanni</name>
    <dbReference type="NCBI Taxonomy" id="104178"/>
    <lineage>
        <taxon>Eukaryota</taxon>
        <taxon>Metazoa</taxon>
        <taxon>Cnidaria</taxon>
        <taxon>Anthozoa</taxon>
        <taxon>Hexacorallia</taxon>
        <taxon>Scleractinia</taxon>
        <taxon>Fungiina</taxon>
        <taxon>Poritidae</taxon>
        <taxon>Porites</taxon>
    </lineage>
</organism>
<evidence type="ECO:0000313" key="2">
    <source>
        <dbReference type="Proteomes" id="UP001159427"/>
    </source>
</evidence>
<dbReference type="PANTHER" id="PTHR31751:SF42">
    <property type="entry name" value="PROTEIN CBG10204"/>
    <property type="match status" value="1"/>
</dbReference>
<reference evidence="1 2" key="1">
    <citation type="submission" date="2022-05" db="EMBL/GenBank/DDBJ databases">
        <authorList>
            <consortium name="Genoscope - CEA"/>
            <person name="William W."/>
        </authorList>
    </citation>
    <scope>NUCLEOTIDE SEQUENCE [LARGE SCALE GENOMIC DNA]</scope>
</reference>
<feature type="non-terminal residue" evidence="1">
    <location>
        <position position="1"/>
    </location>
</feature>
<gene>
    <name evidence="1" type="ORF">PEVE_00036888</name>
</gene>
<evidence type="ECO:0000313" key="1">
    <source>
        <dbReference type="EMBL" id="CAH3029884.1"/>
    </source>
</evidence>
<dbReference type="Proteomes" id="UP001159427">
    <property type="component" value="Unassembled WGS sequence"/>
</dbReference>
<protein>
    <submittedName>
        <fullName evidence="1">Uncharacterized protein</fullName>
    </submittedName>
</protein>
<sequence>VEDKCEEDEESENIEEETAPYGRKFLVFESNLLELFQTCNKCLAPSAPRVEKAGGSMIVIVSKCLKGHKKSWASQRCDGKLPWGNMLCAAGTLFTGSNPARVAAFFKHNGVQYMSLRTYYKIQRVYLAPAVNRCWENEQLSLLQSLQQGKAIAFGGDGRCDSPGHSAKHGAYHLVELDLNKVLVVELVQVSITFLRLHFQSISNHLYWCAASSHGDGEQVKAKWLSILNHVTNIHGGHAETFPECAHGPLEEERKWLRRGSKAFKELDGIITSKFLLKDIPKLSPDKQTSLVEVLHKVNIYFAPKHTHFFYQGMKARLQIEALHFNENANKPQRLIKEGEKAGDGQWLVCYPKYKKGGAVAKEIKEACTYGNKLMH</sequence>
<dbReference type="PANTHER" id="PTHR31751">
    <property type="entry name" value="SI:CH211-108C17.2-RELATED-RELATED"/>
    <property type="match status" value="1"/>
</dbReference>
<proteinExistence type="predicted"/>
<name>A0ABN8MJI3_9CNID</name>
<keyword evidence="2" id="KW-1185">Reference proteome</keyword>
<dbReference type="EMBL" id="CALNXI010000598">
    <property type="protein sequence ID" value="CAH3029884.1"/>
    <property type="molecule type" value="Genomic_DNA"/>
</dbReference>
<comment type="caution">
    <text evidence="1">The sequence shown here is derived from an EMBL/GenBank/DDBJ whole genome shotgun (WGS) entry which is preliminary data.</text>
</comment>
<accession>A0ABN8MJI3</accession>